<evidence type="ECO:0000313" key="4">
    <source>
        <dbReference type="Proteomes" id="UP000249185"/>
    </source>
</evidence>
<protein>
    <recommendedName>
        <fullName evidence="2">Uncharacterized domain-containing protein</fullName>
    </recommendedName>
</protein>
<sequence length="738" mass="82239">MGWIDRLLRRDGGRSGVVEPLRDDPFAFIGEAGEIPPDVAYPTQESYPLLKPSAVLRAHHDQVRQAYRSFDARALMPGFDAEFARLMTSFASWVSLLPASKQYHHAKPGGLFAHSLDVATKALHYSTGFIVNQDSAPRDREADKFAWNLAAFLCGLLHDIGKVETNGLVVARAIKGANPNGYRSVAAPSHRMVWRPQVGPLTDWVERHKIESVMIEFRDTPETEGHLQRMHPYFYRIVPAMFRSFIFNSNPRIGDMVEDFLLTPGSASRAPLFAVVRDADHQSVRYDRDPRGLPGAVDLNTLIVRRFLEFATEQRFWNAPSSYFIHAYLERREGADYRHYFELDFFVATEEAIAAFGNFLRNTKNFGISLPSELERAIFDGLLKSGVLHATIPGILPVASPDETLPPWIPATTATVRYSMKLEAGSLGVPRVHPLHGDQLMFHRPLLALARSPSSGHRDYMPVVSFEGVPGLPSKTIAVRIDEDTLRPADETLDDDPAALEEIARAAGLDTEAERSDLELARGLSRVARRHRTRSRDFVQTTDRFPNLEEDWREERERLTAAPEPEVSSGETPHDRDGVVIEGAKRGRVDPAPGEDDMSFFPTSGRGAGDPAPEAEQVVPAEPAWLRFAQGDWSGSLPALGAMVWLHQRATAESETARRDGSEYVLPRSAFDEPARIRLIEDLRRHGVNIGNISKTWPALGLPAASTRQIIKPRGADAIALRPACVEILEQFEREAAE</sequence>
<organism evidence="3 4">
    <name type="scientific">Rhodovulum sulfidophilum</name>
    <name type="common">Rhodobacter sulfidophilus</name>
    <dbReference type="NCBI Taxonomy" id="35806"/>
    <lineage>
        <taxon>Bacteria</taxon>
        <taxon>Pseudomonadati</taxon>
        <taxon>Pseudomonadota</taxon>
        <taxon>Alphaproteobacteria</taxon>
        <taxon>Rhodobacterales</taxon>
        <taxon>Paracoccaceae</taxon>
        <taxon>Rhodovulum</taxon>
    </lineage>
</organism>
<dbReference type="InterPro" id="IPR011119">
    <property type="entry name" value="Unchr_helicase_relaxase_TraI"/>
</dbReference>
<feature type="region of interest" description="Disordered" evidence="1">
    <location>
        <begin position="549"/>
        <end position="577"/>
    </location>
</feature>
<evidence type="ECO:0000313" key="3">
    <source>
        <dbReference type="EMBL" id="PZQ48818.1"/>
    </source>
</evidence>
<gene>
    <name evidence="3" type="ORF">DI556_13465</name>
</gene>
<dbReference type="Gene3D" id="1.10.3210.40">
    <property type="match status" value="1"/>
</dbReference>
<evidence type="ECO:0000259" key="2">
    <source>
        <dbReference type="Pfam" id="PF07514"/>
    </source>
</evidence>
<dbReference type="EMBL" id="QFPW01000010">
    <property type="protein sequence ID" value="PZQ48818.1"/>
    <property type="molecule type" value="Genomic_DNA"/>
</dbReference>
<proteinExistence type="predicted"/>
<name>A0A2W5N8G8_RHOSU</name>
<dbReference type="Proteomes" id="UP000249185">
    <property type="component" value="Unassembled WGS sequence"/>
</dbReference>
<dbReference type="Pfam" id="PF07514">
    <property type="entry name" value="TraI_2"/>
    <property type="match status" value="1"/>
</dbReference>
<comment type="caution">
    <text evidence="3">The sequence shown here is derived from an EMBL/GenBank/DDBJ whole genome shotgun (WGS) entry which is preliminary data.</text>
</comment>
<dbReference type="AlphaFoldDB" id="A0A2W5N8G8"/>
<feature type="domain" description="Uncharacterised" evidence="2">
    <location>
        <begin position="79"/>
        <end position="288"/>
    </location>
</feature>
<accession>A0A2W5N8G8</accession>
<evidence type="ECO:0000256" key="1">
    <source>
        <dbReference type="SAM" id="MobiDB-lite"/>
    </source>
</evidence>
<reference evidence="3 4" key="1">
    <citation type="submission" date="2017-08" db="EMBL/GenBank/DDBJ databases">
        <title>Infants hospitalized years apart are colonized by the same room-sourced microbial strains.</title>
        <authorList>
            <person name="Brooks B."/>
            <person name="Olm M.R."/>
            <person name="Firek B.A."/>
            <person name="Baker R."/>
            <person name="Thomas B.C."/>
            <person name="Morowitz M.J."/>
            <person name="Banfield J.F."/>
        </authorList>
    </citation>
    <scope>NUCLEOTIDE SEQUENCE [LARGE SCALE GENOMIC DNA]</scope>
    <source>
        <strain evidence="3">S2_005_002_R2_34</strain>
    </source>
</reference>